<evidence type="ECO:0000256" key="1">
    <source>
        <dbReference type="ARBA" id="ARBA00004196"/>
    </source>
</evidence>
<gene>
    <name evidence="5" type="ORF">IAA06_05550</name>
</gene>
<reference evidence="5" key="2">
    <citation type="submission" date="2021-04" db="EMBL/GenBank/DDBJ databases">
        <authorList>
            <person name="Gilroy R."/>
        </authorList>
    </citation>
    <scope>NUCLEOTIDE SEQUENCE</scope>
    <source>
        <strain evidence="5">ChiSjej1B19-5720</strain>
    </source>
</reference>
<reference evidence="5" key="1">
    <citation type="journal article" date="2021" name="PeerJ">
        <title>Extensive microbial diversity within the chicken gut microbiome revealed by metagenomics and culture.</title>
        <authorList>
            <person name="Gilroy R."/>
            <person name="Ravi A."/>
            <person name="Getino M."/>
            <person name="Pursley I."/>
            <person name="Horton D.L."/>
            <person name="Alikhan N.F."/>
            <person name="Baker D."/>
            <person name="Gharbi K."/>
            <person name="Hall N."/>
            <person name="Watson M."/>
            <person name="Adriaenssens E.M."/>
            <person name="Foster-Nyarko E."/>
            <person name="Jarju S."/>
            <person name="Secka A."/>
            <person name="Antonio M."/>
            <person name="Oren A."/>
            <person name="Chaudhuri R.R."/>
            <person name="La Ragione R."/>
            <person name="Hildebrand F."/>
            <person name="Pallen M.J."/>
        </authorList>
    </citation>
    <scope>NUCLEOTIDE SEQUENCE</scope>
    <source>
        <strain evidence="5">ChiSjej1B19-5720</strain>
    </source>
</reference>
<dbReference type="PANTHER" id="PTHR32347:SF23">
    <property type="entry name" value="BLL5650 PROTEIN"/>
    <property type="match status" value="1"/>
</dbReference>
<keyword evidence="4" id="KW-0732">Signal</keyword>
<feature type="chain" id="PRO_5039083138" evidence="4">
    <location>
        <begin position="27"/>
        <end position="446"/>
    </location>
</feature>
<dbReference type="GO" id="GO:0030313">
    <property type="term" value="C:cell envelope"/>
    <property type="evidence" value="ECO:0007669"/>
    <property type="project" value="UniProtKB-SubCell"/>
</dbReference>
<comment type="subcellular location">
    <subcellularLocation>
        <location evidence="1">Cell envelope</location>
    </subcellularLocation>
</comment>
<dbReference type="InterPro" id="IPR050465">
    <property type="entry name" value="UPF0194_transport"/>
</dbReference>
<dbReference type="EMBL" id="DWYZ01000105">
    <property type="protein sequence ID" value="HJB28240.1"/>
    <property type="molecule type" value="Genomic_DNA"/>
</dbReference>
<proteinExistence type="predicted"/>
<dbReference type="PANTHER" id="PTHR32347">
    <property type="entry name" value="EFFLUX SYSTEM COMPONENT YKNX-RELATED"/>
    <property type="match status" value="1"/>
</dbReference>
<dbReference type="Proteomes" id="UP000823842">
    <property type="component" value="Unassembled WGS sequence"/>
</dbReference>
<accession>A0A9D2LRH6</accession>
<evidence type="ECO:0000256" key="4">
    <source>
        <dbReference type="SAM" id="SignalP"/>
    </source>
</evidence>
<dbReference type="Gene3D" id="2.40.50.100">
    <property type="match status" value="1"/>
</dbReference>
<keyword evidence="2 3" id="KW-0175">Coiled coil</keyword>
<sequence length="446" mass="48729">MKRQRLIKWFVMFFVVMLLFTFLSRAADSVNVAQVQTSTPQNKIVSHVVEGTGKVEGTRERAVFAREGLKVAQVLVQEGETVEKGQVLLSLSSSSINKAIDEKTAERDELALKVRDLESQASIDSANKAKELERADENYRVAVENGDINMANAQMEVDVAEQKLQNYLNNKGLMSDGSDASTEQALRDDVRAKKESQNQVIMSRNQEVLEAKRAIEDAKEQEASDSELETAKRQLETSQKECAALNKLKERKGRVTAPCDGVVKSIAAATGSTTTEEAAAILYMLGGELRMEGSIRGDQLEYVQVGGSVALTGSSGTEVEDAEIESIQEDETDPDSRIITVKVPENTLAIGESVDFTITMDAGPYPASIPLSALYEENGINYIYVVDTENSVLGEVQVARRVDVRVQDKNETVAALVNGAVANTEEIIVSSDRAIEDGSRIRLQES</sequence>
<name>A0A9D2LRH6_9FIRM</name>
<evidence type="ECO:0000256" key="2">
    <source>
        <dbReference type="ARBA" id="ARBA00023054"/>
    </source>
</evidence>
<evidence type="ECO:0000313" key="5">
    <source>
        <dbReference type="EMBL" id="HJB28240.1"/>
    </source>
</evidence>
<protein>
    <submittedName>
        <fullName evidence="5">Biotin/lipoyl-binding protein</fullName>
    </submittedName>
</protein>
<evidence type="ECO:0000313" key="6">
    <source>
        <dbReference type="Proteomes" id="UP000823842"/>
    </source>
</evidence>
<comment type="caution">
    <text evidence="5">The sequence shown here is derived from an EMBL/GenBank/DDBJ whole genome shotgun (WGS) entry which is preliminary data.</text>
</comment>
<feature type="signal peptide" evidence="4">
    <location>
        <begin position="1"/>
        <end position="26"/>
    </location>
</feature>
<organism evidence="5 6">
    <name type="scientific">Candidatus Blautia faecavium</name>
    <dbReference type="NCBI Taxonomy" id="2838487"/>
    <lineage>
        <taxon>Bacteria</taxon>
        <taxon>Bacillati</taxon>
        <taxon>Bacillota</taxon>
        <taxon>Clostridia</taxon>
        <taxon>Lachnospirales</taxon>
        <taxon>Lachnospiraceae</taxon>
        <taxon>Blautia</taxon>
    </lineage>
</organism>
<dbReference type="Gene3D" id="2.40.420.20">
    <property type="match status" value="1"/>
</dbReference>
<feature type="coiled-coil region" evidence="3">
    <location>
        <begin position="201"/>
        <end position="248"/>
    </location>
</feature>
<evidence type="ECO:0000256" key="3">
    <source>
        <dbReference type="SAM" id="Coils"/>
    </source>
</evidence>
<dbReference type="AlphaFoldDB" id="A0A9D2LRH6"/>